<evidence type="ECO:0000259" key="2">
    <source>
        <dbReference type="PROSITE" id="PS50142"/>
    </source>
</evidence>
<dbReference type="Proteomes" id="UP000016936">
    <property type="component" value="Unassembled WGS sequence"/>
</dbReference>
<dbReference type="OrthoDB" id="67027at2759"/>
<feature type="compositionally biased region" description="Polar residues" evidence="1">
    <location>
        <begin position="250"/>
        <end position="261"/>
    </location>
</feature>
<keyword evidence="4" id="KW-1185">Reference proteome</keyword>
<organism evidence="3 4">
    <name type="scientific">Cochliobolus heterostrophus (strain C5 / ATCC 48332 / race O)</name>
    <name type="common">Southern corn leaf blight fungus</name>
    <name type="synonym">Bipolaris maydis</name>
    <dbReference type="NCBI Taxonomy" id="701091"/>
    <lineage>
        <taxon>Eukaryota</taxon>
        <taxon>Fungi</taxon>
        <taxon>Dikarya</taxon>
        <taxon>Ascomycota</taxon>
        <taxon>Pezizomycotina</taxon>
        <taxon>Dothideomycetes</taxon>
        <taxon>Pleosporomycetidae</taxon>
        <taxon>Pleosporales</taxon>
        <taxon>Pleosporineae</taxon>
        <taxon>Pleosporaceae</taxon>
        <taxon>Bipolaris</taxon>
    </lineage>
</organism>
<evidence type="ECO:0000313" key="3">
    <source>
        <dbReference type="EMBL" id="EMD86658.1"/>
    </source>
</evidence>
<feature type="domain" description="RNase III" evidence="2">
    <location>
        <begin position="7"/>
        <end position="127"/>
    </location>
</feature>
<feature type="compositionally biased region" description="Polar residues" evidence="1">
    <location>
        <begin position="227"/>
        <end position="239"/>
    </location>
</feature>
<dbReference type="EMBL" id="KB445584">
    <property type="protein sequence ID" value="EMD86658.1"/>
    <property type="molecule type" value="Genomic_DNA"/>
</dbReference>
<gene>
    <name evidence="3" type="ORF">COCHEDRAFT_1198033</name>
</gene>
<name>M2UF77_COCH5</name>
<dbReference type="SUPFAM" id="SSF69065">
    <property type="entry name" value="RNase III domain-like"/>
    <property type="match status" value="1"/>
</dbReference>
<feature type="region of interest" description="Disordered" evidence="1">
    <location>
        <begin position="226"/>
        <end position="305"/>
    </location>
</feature>
<dbReference type="PROSITE" id="PS50142">
    <property type="entry name" value="RNASE_3_2"/>
    <property type="match status" value="1"/>
</dbReference>
<dbReference type="InterPro" id="IPR000999">
    <property type="entry name" value="RNase_III_dom"/>
</dbReference>
<reference evidence="3 4" key="1">
    <citation type="journal article" date="2012" name="PLoS Pathog.">
        <title>Diverse lifestyles and strategies of plant pathogenesis encoded in the genomes of eighteen Dothideomycetes fungi.</title>
        <authorList>
            <person name="Ohm R.A."/>
            <person name="Feau N."/>
            <person name="Henrissat B."/>
            <person name="Schoch C.L."/>
            <person name="Horwitz B.A."/>
            <person name="Barry K.W."/>
            <person name="Condon B.J."/>
            <person name="Copeland A.C."/>
            <person name="Dhillon B."/>
            <person name="Glaser F."/>
            <person name="Hesse C.N."/>
            <person name="Kosti I."/>
            <person name="LaButti K."/>
            <person name="Lindquist E.A."/>
            <person name="Lucas S."/>
            <person name="Salamov A.A."/>
            <person name="Bradshaw R.E."/>
            <person name="Ciuffetti L."/>
            <person name="Hamelin R.C."/>
            <person name="Kema G.H.J."/>
            <person name="Lawrence C."/>
            <person name="Scott J.A."/>
            <person name="Spatafora J.W."/>
            <person name="Turgeon B.G."/>
            <person name="de Wit P.J.G.M."/>
            <person name="Zhong S."/>
            <person name="Goodwin S.B."/>
            <person name="Grigoriev I.V."/>
        </authorList>
    </citation>
    <scope>NUCLEOTIDE SEQUENCE [LARGE SCALE GENOMIC DNA]</scope>
    <source>
        <strain evidence="4">C5 / ATCC 48332 / race O</strain>
    </source>
</reference>
<proteinExistence type="predicted"/>
<dbReference type="InterPro" id="IPR036389">
    <property type="entry name" value="RNase_III_sf"/>
</dbReference>
<sequence length="606" mass="66822">MASISSAQAVENIISYNFQYGYEPLCRALTAAGVQEEDWDGNRKLAQFGTALSEFILSYLAFEAEATRANVNDFKKSVANNEHCASIARRTGISGYIRFADKDGAQSPSVHAKAINAIIAAVFFDSGRDIGIVARTMLHLGLFNTASQTVDPSLLSLNELPGSVDVGSLARLLFNVDAGNYSSLFADSSGQAPWTCSWRIQHGVSNLQQPPAEINVSIEFGDGGLNAPTQPSQFSQTDEPNIEIPIDGSPGQSSQIVNSSLIYGEETSRRDNVSATCDSRKTTKKRTNVHQAELRRRRKLQRPNADSNIHRFGTYACEEERPRQSLRPITPQDVFLTPVIQQEIQRLCKGKIELFEKILINIGSPCLIGGLQDILKLWRAQESRLPFETTMTVSRAERVRLIDNLDHTTSYFKLLQRHHIVELFEDCSGPGISTLGVLLTSSDFSSSLGRPGNPVNRSVADLTARMIQETYPSVECNTSEYETKYRRISYLRRLGKRLHLLETKFGKGVLGIMLDRGFSGTDVGITDTMIMTPTDAEYAAFVEILDNSQGVLLRSLSMAVLPVVQALTAGDISEQRTFAIENMTADDITNYQKGSPAFLQLICGQI</sequence>
<dbReference type="eggNOG" id="ENOG502SP4J">
    <property type="taxonomic scope" value="Eukaryota"/>
</dbReference>
<evidence type="ECO:0000313" key="4">
    <source>
        <dbReference type="Proteomes" id="UP000016936"/>
    </source>
</evidence>
<accession>M2UF77</accession>
<dbReference type="GO" id="GO:0006396">
    <property type="term" value="P:RNA processing"/>
    <property type="evidence" value="ECO:0007669"/>
    <property type="project" value="InterPro"/>
</dbReference>
<protein>
    <recommendedName>
        <fullName evidence="2">RNase III domain-containing protein</fullName>
    </recommendedName>
</protein>
<reference evidence="4" key="2">
    <citation type="journal article" date="2013" name="PLoS Genet.">
        <title>Comparative genome structure, secondary metabolite, and effector coding capacity across Cochliobolus pathogens.</title>
        <authorList>
            <person name="Condon B.J."/>
            <person name="Leng Y."/>
            <person name="Wu D."/>
            <person name="Bushley K.E."/>
            <person name="Ohm R.A."/>
            <person name="Otillar R."/>
            <person name="Martin J."/>
            <person name="Schackwitz W."/>
            <person name="Grimwood J."/>
            <person name="MohdZainudin N."/>
            <person name="Xue C."/>
            <person name="Wang R."/>
            <person name="Manning V.A."/>
            <person name="Dhillon B."/>
            <person name="Tu Z.J."/>
            <person name="Steffenson B.J."/>
            <person name="Salamov A."/>
            <person name="Sun H."/>
            <person name="Lowry S."/>
            <person name="LaButti K."/>
            <person name="Han J."/>
            <person name="Copeland A."/>
            <person name="Lindquist E."/>
            <person name="Barry K."/>
            <person name="Schmutz J."/>
            <person name="Baker S.E."/>
            <person name="Ciuffetti L.M."/>
            <person name="Grigoriev I.V."/>
            <person name="Zhong S."/>
            <person name="Turgeon B.G."/>
        </authorList>
    </citation>
    <scope>NUCLEOTIDE SEQUENCE [LARGE SCALE GENOMIC DNA]</scope>
    <source>
        <strain evidence="4">C5 / ATCC 48332 / race O</strain>
    </source>
</reference>
<dbReference type="OMA" id="NYDGNRK"/>
<dbReference type="Gene3D" id="1.10.1520.10">
    <property type="entry name" value="Ribonuclease III domain"/>
    <property type="match status" value="1"/>
</dbReference>
<dbReference type="HOGENOM" id="CLU_452119_0_0_1"/>
<dbReference type="AlphaFoldDB" id="M2UF77"/>
<dbReference type="GO" id="GO:0004525">
    <property type="term" value="F:ribonuclease III activity"/>
    <property type="evidence" value="ECO:0007669"/>
    <property type="project" value="InterPro"/>
</dbReference>
<evidence type="ECO:0000256" key="1">
    <source>
        <dbReference type="SAM" id="MobiDB-lite"/>
    </source>
</evidence>